<dbReference type="UniPathway" id="UPA00053">
    <property type="reaction ID" value="UER00089"/>
</dbReference>
<feature type="binding site" evidence="8">
    <location>
        <position position="177"/>
    </location>
    <ligand>
        <name>3-phosphoshikimate</name>
        <dbReference type="ChEBI" id="CHEBI:145989"/>
    </ligand>
</feature>
<feature type="binding site" evidence="8">
    <location>
        <position position="102"/>
    </location>
    <ligand>
        <name>phosphoenolpyruvate</name>
        <dbReference type="ChEBI" id="CHEBI:58702"/>
    </ligand>
</feature>
<feature type="binding site" evidence="8">
    <location>
        <position position="368"/>
    </location>
    <ligand>
        <name>phosphoenolpyruvate</name>
        <dbReference type="ChEBI" id="CHEBI:58702"/>
    </ligand>
</feature>
<dbReference type="AlphaFoldDB" id="A0A368E023"/>
<evidence type="ECO:0000256" key="7">
    <source>
        <dbReference type="ARBA" id="ARBA00044633"/>
    </source>
</evidence>
<evidence type="ECO:0000313" key="10">
    <source>
        <dbReference type="EMBL" id="RCL77452.1"/>
    </source>
</evidence>
<feature type="binding site" evidence="8">
    <location>
        <position position="130"/>
    </location>
    <ligand>
        <name>phosphoenolpyruvate</name>
        <dbReference type="ChEBI" id="CHEBI:58702"/>
    </ligand>
</feature>
<comment type="caution">
    <text evidence="8">Lacks conserved residue(s) required for the propagation of feature annotation.</text>
</comment>
<dbReference type="PROSITE" id="PS00885">
    <property type="entry name" value="EPSP_SYNTHASE_2"/>
    <property type="match status" value="1"/>
</dbReference>
<gene>
    <name evidence="8 10" type="primary">aroA</name>
    <name evidence="10" type="ORF">DBW69_03280</name>
</gene>
<dbReference type="Proteomes" id="UP000252132">
    <property type="component" value="Unassembled WGS sequence"/>
</dbReference>
<feature type="domain" description="Enolpyruvate transferase" evidence="9">
    <location>
        <begin position="17"/>
        <end position="449"/>
    </location>
</feature>
<feature type="binding site" evidence="8">
    <location>
        <position position="179"/>
    </location>
    <ligand>
        <name>3-phosphoshikimate</name>
        <dbReference type="ChEBI" id="CHEBI:145989"/>
    </ligand>
</feature>
<dbReference type="EMBL" id="QOQF01000008">
    <property type="protein sequence ID" value="RCL77452.1"/>
    <property type="molecule type" value="Genomic_DNA"/>
</dbReference>
<keyword evidence="4 8" id="KW-0028">Amino-acid biosynthesis</keyword>
<dbReference type="HAMAP" id="MF_00210">
    <property type="entry name" value="EPSP_synth"/>
    <property type="match status" value="1"/>
</dbReference>
<evidence type="ECO:0000313" key="11">
    <source>
        <dbReference type="Proteomes" id="UP000252132"/>
    </source>
</evidence>
<dbReference type="GO" id="GO:0008652">
    <property type="term" value="P:amino acid biosynthetic process"/>
    <property type="evidence" value="ECO:0007669"/>
    <property type="project" value="UniProtKB-KW"/>
</dbReference>
<feature type="binding site" evidence="8">
    <location>
        <position position="415"/>
    </location>
    <ligand>
        <name>phosphoenolpyruvate</name>
        <dbReference type="ChEBI" id="CHEBI:58702"/>
    </ligand>
</feature>
<protein>
    <recommendedName>
        <fullName evidence="8">3-phosphoshikimate 1-carboxyvinyltransferase</fullName>
        <ecNumber evidence="8">2.5.1.19</ecNumber>
    </recommendedName>
    <alternativeName>
        <fullName evidence="8">5-enolpyruvylshikimate-3-phosphate synthase</fullName>
        <shortName evidence="8">EPSP synthase</shortName>
        <shortName evidence="8">EPSPS</shortName>
    </alternativeName>
</protein>
<evidence type="ECO:0000256" key="4">
    <source>
        <dbReference type="ARBA" id="ARBA00022605"/>
    </source>
</evidence>
<accession>A0A368E023</accession>
<comment type="subcellular location">
    <subcellularLocation>
        <location evidence="8">Cytoplasm</location>
    </subcellularLocation>
</comment>
<evidence type="ECO:0000256" key="8">
    <source>
        <dbReference type="HAMAP-Rule" id="MF_00210"/>
    </source>
</evidence>
<dbReference type="GO" id="GO:0005737">
    <property type="term" value="C:cytoplasm"/>
    <property type="evidence" value="ECO:0007669"/>
    <property type="project" value="UniProtKB-SubCell"/>
</dbReference>
<comment type="function">
    <text evidence="8">Catalyzes the transfer of the enolpyruvyl moiety of phosphoenolpyruvate (PEP) to the 5-hydroxyl of shikimate-3-phosphate (S3P) to produce enolpyruvyl shikimate-3-phosphate and inorganic phosphate.</text>
</comment>
<name>A0A368E023_9PROT</name>
<dbReference type="PANTHER" id="PTHR21090:SF5">
    <property type="entry name" value="PENTAFUNCTIONAL AROM POLYPEPTIDE"/>
    <property type="match status" value="1"/>
</dbReference>
<dbReference type="PANTHER" id="PTHR21090">
    <property type="entry name" value="AROM/DEHYDROQUINATE SYNTHASE"/>
    <property type="match status" value="1"/>
</dbReference>
<feature type="binding site" evidence="8">
    <location>
        <position position="179"/>
    </location>
    <ligand>
        <name>phosphoenolpyruvate</name>
        <dbReference type="ChEBI" id="CHEBI:58702"/>
    </ligand>
</feature>
<feature type="binding site" evidence="8">
    <location>
        <position position="29"/>
    </location>
    <ligand>
        <name>3-phosphoshikimate</name>
        <dbReference type="ChEBI" id="CHEBI:145989"/>
    </ligand>
</feature>
<dbReference type="InterPro" id="IPR023193">
    <property type="entry name" value="EPSP_synthase_CS"/>
</dbReference>
<dbReference type="InterPro" id="IPR001986">
    <property type="entry name" value="Enolpyruvate_Tfrase_dom"/>
</dbReference>
<organism evidence="10 11">
    <name type="scientific">PS1 clade bacterium</name>
    <dbReference type="NCBI Taxonomy" id="2175152"/>
    <lineage>
        <taxon>Bacteria</taxon>
        <taxon>Pseudomonadati</taxon>
        <taxon>Pseudomonadota</taxon>
        <taxon>Alphaproteobacteria</taxon>
        <taxon>PS1 clade</taxon>
    </lineage>
</organism>
<feature type="binding site" evidence="8">
    <location>
        <position position="337"/>
    </location>
    <ligand>
        <name>3-phosphoshikimate</name>
        <dbReference type="ChEBI" id="CHEBI:145989"/>
    </ligand>
</feature>
<comment type="subunit">
    <text evidence="8">Monomer.</text>
</comment>
<comment type="caution">
    <text evidence="10">The sequence shown here is derived from an EMBL/GenBank/DDBJ whole genome shotgun (WGS) entry which is preliminary data.</text>
</comment>
<dbReference type="GO" id="GO:0009423">
    <property type="term" value="P:chorismate biosynthetic process"/>
    <property type="evidence" value="ECO:0007669"/>
    <property type="project" value="UniProtKB-UniRule"/>
</dbReference>
<dbReference type="InterPro" id="IPR013792">
    <property type="entry name" value="RNA3'P_cycl/enolpyr_Trfase_a/b"/>
</dbReference>
<dbReference type="GO" id="GO:0009073">
    <property type="term" value="P:aromatic amino acid family biosynthetic process"/>
    <property type="evidence" value="ECO:0007669"/>
    <property type="project" value="UniProtKB-KW"/>
</dbReference>
<dbReference type="Pfam" id="PF00275">
    <property type="entry name" value="EPSP_synthase"/>
    <property type="match status" value="1"/>
</dbReference>
<keyword evidence="5 8" id="KW-0808">Transferase</keyword>
<dbReference type="FunFam" id="3.65.10.10:FF:000005">
    <property type="entry name" value="3-phosphoshikimate 1-carboxyvinyltransferase"/>
    <property type="match status" value="1"/>
</dbReference>
<proteinExistence type="inferred from homology"/>
<comment type="similarity">
    <text evidence="2 8">Belongs to the EPSP synthase family.</text>
</comment>
<comment type="pathway">
    <text evidence="1 8">Metabolic intermediate biosynthesis; chorismate biosynthesis; chorismate from D-erythrose 4-phosphate and phosphoenolpyruvate: step 6/7.</text>
</comment>
<feature type="active site" description="Proton acceptor" evidence="8">
    <location>
        <position position="337"/>
    </location>
</feature>
<dbReference type="InterPro" id="IPR006264">
    <property type="entry name" value="EPSP_synthase"/>
</dbReference>
<dbReference type="InterPro" id="IPR036968">
    <property type="entry name" value="Enolpyruvate_Tfrase_sf"/>
</dbReference>
<dbReference type="SUPFAM" id="SSF55205">
    <property type="entry name" value="EPT/RTPC-like"/>
    <property type="match status" value="1"/>
</dbReference>
<dbReference type="NCBIfam" id="TIGR01356">
    <property type="entry name" value="aroA"/>
    <property type="match status" value="1"/>
</dbReference>
<sequence length="460" mass="48720">MKNKETPQPVTAERATASFKGEIQLPGDKSISHRSFILSALAIGTSRIHGLLEGDDVLATGRAMQAMGAQTTRLPDGTWEVTGRGVSGLTSPEDALDFGNSGTGIRLTLGAMTGCPVTAKCVGDESLSRRPMGRVTEPLEQMGAVFEFHGAARGQLPLTLTSPQRALPIDYVLPVASAQVKSCILLAGLGAPGVTAVTEKKSTRDHTERMLTLFGAKISFTPEGKDSGKGLFKGQRIELTGETELSATTIHVPGDPSSAAFPLVAGLLSEGAEIRLNNVMVNPYRSGLWDCLREMGGNIEEVNMRDAAGEKVVDYIVKGSDLVGIDVPPERAPDMIDEFPILAMAAACARGTTHLHGLAELRVKESDRLAAIAEGLKLCGVTVIEGEDDLVIEGCGGPVPGLQSNVPVTTHLDHRIAMSFLILGLNAKKPITIDDSRMIATSFPNFFELMAKLGAEFIPE</sequence>
<feature type="binding site" evidence="8">
    <location>
        <position position="30"/>
    </location>
    <ligand>
        <name>3-phosphoshikimate</name>
        <dbReference type="ChEBI" id="CHEBI:145989"/>
    </ligand>
</feature>
<evidence type="ECO:0000256" key="6">
    <source>
        <dbReference type="ARBA" id="ARBA00023141"/>
    </source>
</evidence>
<feature type="binding site" evidence="8">
    <location>
        <position position="364"/>
    </location>
    <ligand>
        <name>3-phosphoshikimate</name>
        <dbReference type="ChEBI" id="CHEBI:145989"/>
    </ligand>
</feature>
<evidence type="ECO:0000256" key="3">
    <source>
        <dbReference type="ARBA" id="ARBA00022490"/>
    </source>
</evidence>
<dbReference type="GO" id="GO:0003866">
    <property type="term" value="F:3-phosphoshikimate 1-carboxyvinyltransferase activity"/>
    <property type="evidence" value="ECO:0007669"/>
    <property type="project" value="UniProtKB-UniRule"/>
</dbReference>
<feature type="binding site" evidence="8">
    <location>
        <position position="29"/>
    </location>
    <ligand>
        <name>phosphoenolpyruvate</name>
        <dbReference type="ChEBI" id="CHEBI:58702"/>
    </ligand>
</feature>
<dbReference type="PROSITE" id="PS00104">
    <property type="entry name" value="EPSP_SYNTHASE_1"/>
    <property type="match status" value="1"/>
</dbReference>
<reference evidence="10 11" key="1">
    <citation type="journal article" date="2018" name="Microbiome">
        <title>Fine metagenomic profile of the Mediterranean stratified and mixed water columns revealed by assembly and recruitment.</title>
        <authorList>
            <person name="Haro-Moreno J.M."/>
            <person name="Lopez-Perez M."/>
            <person name="De La Torre J.R."/>
            <person name="Picazo A."/>
            <person name="Camacho A."/>
            <person name="Rodriguez-Valera F."/>
        </authorList>
    </citation>
    <scope>NUCLEOTIDE SEQUENCE [LARGE SCALE GENOMIC DNA]</scope>
    <source>
        <strain evidence="10">MED-G55</strain>
    </source>
</reference>
<dbReference type="PIRSF" id="PIRSF000505">
    <property type="entry name" value="EPSPS"/>
    <property type="match status" value="1"/>
</dbReference>
<evidence type="ECO:0000259" key="9">
    <source>
        <dbReference type="Pfam" id="PF00275"/>
    </source>
</evidence>
<dbReference type="CDD" id="cd01556">
    <property type="entry name" value="EPSP_synthase"/>
    <property type="match status" value="1"/>
</dbReference>
<evidence type="ECO:0000256" key="1">
    <source>
        <dbReference type="ARBA" id="ARBA00004811"/>
    </source>
</evidence>
<evidence type="ECO:0000256" key="2">
    <source>
        <dbReference type="ARBA" id="ARBA00009948"/>
    </source>
</evidence>
<comment type="catalytic activity">
    <reaction evidence="7">
        <text>3-phosphoshikimate + phosphoenolpyruvate = 5-O-(1-carboxyvinyl)-3-phosphoshikimate + phosphate</text>
        <dbReference type="Rhea" id="RHEA:21256"/>
        <dbReference type="ChEBI" id="CHEBI:43474"/>
        <dbReference type="ChEBI" id="CHEBI:57701"/>
        <dbReference type="ChEBI" id="CHEBI:58702"/>
        <dbReference type="ChEBI" id="CHEBI:145989"/>
        <dbReference type="EC" id="2.5.1.19"/>
    </reaction>
    <physiologicalReaction direction="left-to-right" evidence="7">
        <dbReference type="Rhea" id="RHEA:21257"/>
    </physiologicalReaction>
</comment>
<dbReference type="EC" id="2.5.1.19" evidence="8"/>
<keyword evidence="6 8" id="KW-0057">Aromatic amino acid biosynthesis</keyword>
<keyword evidence="3 8" id="KW-0963">Cytoplasm</keyword>
<evidence type="ECO:0000256" key="5">
    <source>
        <dbReference type="ARBA" id="ARBA00022679"/>
    </source>
</evidence>
<feature type="binding site" evidence="8">
    <location>
        <position position="34"/>
    </location>
    <ligand>
        <name>3-phosphoshikimate</name>
        <dbReference type="ChEBI" id="CHEBI:145989"/>
    </ligand>
</feature>
<dbReference type="Gene3D" id="3.65.10.10">
    <property type="entry name" value="Enolpyruvate transferase domain"/>
    <property type="match status" value="2"/>
</dbReference>